<evidence type="ECO:0000313" key="4">
    <source>
        <dbReference type="Proteomes" id="UP001152797"/>
    </source>
</evidence>
<dbReference type="AlphaFoldDB" id="A0A9P1GK79"/>
<keyword evidence="4" id="KW-1185">Reference proteome</keyword>
<feature type="signal peptide" evidence="1">
    <location>
        <begin position="1"/>
        <end position="20"/>
    </location>
</feature>
<gene>
    <name evidence="2" type="ORF">C1SCF055_LOCUS40826</name>
</gene>
<protein>
    <submittedName>
        <fullName evidence="2">Uncharacterized protein</fullName>
    </submittedName>
</protein>
<evidence type="ECO:0000313" key="2">
    <source>
        <dbReference type="EMBL" id="CAI4016048.1"/>
    </source>
</evidence>
<comment type="caution">
    <text evidence="2">The sequence shown here is derived from an EMBL/GenBank/DDBJ whole genome shotgun (WGS) entry which is preliminary data.</text>
</comment>
<dbReference type="EMBL" id="CAMXCT020006565">
    <property type="protein sequence ID" value="CAL1169423.1"/>
    <property type="molecule type" value="Genomic_DNA"/>
</dbReference>
<feature type="chain" id="PRO_5043273152" evidence="1">
    <location>
        <begin position="21"/>
        <end position="180"/>
    </location>
</feature>
<sequence length="180" mass="19684">MQRTAVILNLWVVSASVAKCTRPFAMPDANGRNTSCRVCGKCGNLDVEDDEACSLKNCSLSLHCENHSYDQSLMLEPKLSLCTNPGEDEDCEDISLNSTGSVPSMHFCMRKRQSECVGIIFRANVFGKWYHTNYIDSCTPVGALEMQASQVVMLTVLATSAVYFVKPGFLSSLPSLLGVL</sequence>
<evidence type="ECO:0000256" key="1">
    <source>
        <dbReference type="SAM" id="SignalP"/>
    </source>
</evidence>
<dbReference type="Proteomes" id="UP001152797">
    <property type="component" value="Unassembled WGS sequence"/>
</dbReference>
<organism evidence="2">
    <name type="scientific">Cladocopium goreaui</name>
    <dbReference type="NCBI Taxonomy" id="2562237"/>
    <lineage>
        <taxon>Eukaryota</taxon>
        <taxon>Sar</taxon>
        <taxon>Alveolata</taxon>
        <taxon>Dinophyceae</taxon>
        <taxon>Suessiales</taxon>
        <taxon>Symbiodiniaceae</taxon>
        <taxon>Cladocopium</taxon>
    </lineage>
</organism>
<proteinExistence type="predicted"/>
<dbReference type="EMBL" id="CAMXCT010006565">
    <property type="protein sequence ID" value="CAI4016048.1"/>
    <property type="molecule type" value="Genomic_DNA"/>
</dbReference>
<reference evidence="2" key="1">
    <citation type="submission" date="2022-10" db="EMBL/GenBank/DDBJ databases">
        <authorList>
            <person name="Chen Y."/>
            <person name="Dougan E. K."/>
            <person name="Chan C."/>
            <person name="Rhodes N."/>
            <person name="Thang M."/>
        </authorList>
    </citation>
    <scope>NUCLEOTIDE SEQUENCE</scope>
</reference>
<keyword evidence="1" id="KW-0732">Signal</keyword>
<accession>A0A9P1GK79</accession>
<dbReference type="EMBL" id="CAMXCT030006565">
    <property type="protein sequence ID" value="CAL4803360.1"/>
    <property type="molecule type" value="Genomic_DNA"/>
</dbReference>
<reference evidence="3" key="2">
    <citation type="submission" date="2024-04" db="EMBL/GenBank/DDBJ databases">
        <authorList>
            <person name="Chen Y."/>
            <person name="Shah S."/>
            <person name="Dougan E. K."/>
            <person name="Thang M."/>
            <person name="Chan C."/>
        </authorList>
    </citation>
    <scope>NUCLEOTIDE SEQUENCE [LARGE SCALE GENOMIC DNA]</scope>
</reference>
<evidence type="ECO:0000313" key="3">
    <source>
        <dbReference type="EMBL" id="CAL1169423.1"/>
    </source>
</evidence>
<name>A0A9P1GK79_9DINO</name>